<reference evidence="2 3" key="1">
    <citation type="journal article" date="2010" name="PLoS ONE">
        <title>The glycobiome of the rumen bacterium Butyrivibrio proteoclasticus B316(T) highlights adaptation to a polysaccharide-rich environment.</title>
        <authorList>
            <person name="Kelly W.J."/>
            <person name="Leahy S.C."/>
            <person name="Altermann E."/>
            <person name="Yeoman C.J."/>
            <person name="Dunne J.C."/>
            <person name="Kong Z."/>
            <person name="Pacheco D.M."/>
            <person name="Li D."/>
            <person name="Noel S.J."/>
            <person name="Moon C.D."/>
            <person name="Cookson A.L."/>
            <person name="Attwood G.T."/>
        </authorList>
    </citation>
    <scope>NUCLEOTIDE SEQUENCE [LARGE SCALE GENOMIC DNA]</scope>
    <source>
        <strain evidence="3">ATCC 51982 / DSM 14932 / B316</strain>
    </source>
</reference>
<dbReference type="PROSITE" id="PS51257">
    <property type="entry name" value="PROKAR_LIPOPROTEIN"/>
    <property type="match status" value="1"/>
</dbReference>
<accession>E0S0W2</accession>
<dbReference type="AlphaFoldDB" id="E0S0W2"/>
<dbReference type="RefSeq" id="WP_013280093.1">
    <property type="nucleotide sequence ID" value="NC_014387.1"/>
</dbReference>
<dbReference type="EMBL" id="CP001810">
    <property type="protein sequence ID" value="ADL33437.1"/>
    <property type="molecule type" value="Genomic_DNA"/>
</dbReference>
<organism evidence="2 3">
    <name type="scientific">Butyrivibrio proteoclasticus (strain ATCC 51982 / DSM 14932 / B316)</name>
    <name type="common">Clostridium proteoclasticum</name>
    <dbReference type="NCBI Taxonomy" id="515622"/>
    <lineage>
        <taxon>Bacteria</taxon>
        <taxon>Bacillati</taxon>
        <taxon>Bacillota</taxon>
        <taxon>Clostridia</taxon>
        <taxon>Lachnospirales</taxon>
        <taxon>Lachnospiraceae</taxon>
        <taxon>Butyrivibrio</taxon>
    </lineage>
</organism>
<keyword evidence="1" id="KW-0812">Transmembrane</keyword>
<dbReference type="STRING" id="515622.bpr_I0694"/>
<evidence type="ECO:0000313" key="3">
    <source>
        <dbReference type="Proteomes" id="UP000001299"/>
    </source>
</evidence>
<dbReference type="HOGENOM" id="CLU_1765548_0_0_9"/>
<feature type="transmembrane region" description="Helical" evidence="1">
    <location>
        <begin position="12"/>
        <end position="41"/>
    </location>
</feature>
<dbReference type="KEGG" id="bpb:bpr_I0694"/>
<proteinExistence type="predicted"/>
<gene>
    <name evidence="2" type="ordered locus">bpr_I0694</name>
</gene>
<evidence type="ECO:0000256" key="1">
    <source>
        <dbReference type="SAM" id="Phobius"/>
    </source>
</evidence>
<sequence length="148" mass="15476">MSDFMKKQSVGAYFNVVAAILGIVGIIAACVCSSMTVTYALGNLGVIILLGIIGIIFACAAVVLPNIFGNHDILSTVSVCVSIALFTAAFGQVLSERILLIAGLFSYDSVNTVGWQVFYVTVVSIAAFVVGSLIMIIGAFTRSVKEKA</sequence>
<name>E0S0W2_BUTPB</name>
<keyword evidence="3" id="KW-1185">Reference proteome</keyword>
<keyword evidence="1" id="KW-1133">Transmembrane helix</keyword>
<evidence type="ECO:0000313" key="2">
    <source>
        <dbReference type="EMBL" id="ADL33437.1"/>
    </source>
</evidence>
<feature type="transmembrane region" description="Helical" evidence="1">
    <location>
        <begin position="117"/>
        <end position="140"/>
    </location>
</feature>
<feature type="transmembrane region" description="Helical" evidence="1">
    <location>
        <begin position="47"/>
        <end position="68"/>
    </location>
</feature>
<protein>
    <submittedName>
        <fullName evidence="2">Uncharacterized protein</fullName>
    </submittedName>
</protein>
<keyword evidence="1" id="KW-0472">Membrane</keyword>
<dbReference type="eggNOG" id="ENOG5033RY0">
    <property type="taxonomic scope" value="Bacteria"/>
</dbReference>
<feature type="transmembrane region" description="Helical" evidence="1">
    <location>
        <begin position="80"/>
        <end position="105"/>
    </location>
</feature>
<dbReference type="Proteomes" id="UP000001299">
    <property type="component" value="Chromosome 1"/>
</dbReference>